<dbReference type="RefSeq" id="WP_014695872.1">
    <property type="nucleotide sequence ID" value="NZ_JBHUCJ010000121.1"/>
</dbReference>
<sequence>MKYQVKETRNRVTMLALASLGSLLALSLVGTCITGAMAWHFATTQKTITTPMLFDRSFTSDASQGDANLNNMLVRSFVNLRLSVTPDTVDSQHAALLRWVPPEARSELKKALAVEADYIKKNGISTVFRIEDEAFDPATGDVIVSGTLSASTSNGSLKLDIPDVHKAYRLNVKYVDGIIRLTAFPEVQPPQPVSKQHQG</sequence>
<proteinExistence type="predicted"/>
<evidence type="ECO:0000313" key="2">
    <source>
        <dbReference type="Proteomes" id="UP001598201"/>
    </source>
</evidence>
<dbReference type="EMBL" id="JBHUCJ010000121">
    <property type="protein sequence ID" value="MFD3226932.1"/>
    <property type="molecule type" value="Genomic_DNA"/>
</dbReference>
<reference evidence="1 2" key="1">
    <citation type="submission" date="2024-09" db="EMBL/GenBank/DDBJ databases">
        <title>Genomes of Rahnella.</title>
        <authorList>
            <person name="Mnguni F.C."/>
            <person name="Shin G.Y."/>
            <person name="Coutinho T."/>
        </authorList>
    </citation>
    <scope>NUCLEOTIDE SEQUENCE [LARGE SCALE GENOMIC DNA]</scope>
    <source>
        <strain evidence="1 2">20WA0057</strain>
    </source>
</reference>
<accession>A0ABW6CFT4</accession>
<comment type="caution">
    <text evidence="1">The sequence shown here is derived from an EMBL/GenBank/DDBJ whole genome shotgun (WGS) entry which is preliminary data.</text>
</comment>
<keyword evidence="2" id="KW-1185">Reference proteome</keyword>
<dbReference type="Pfam" id="PF05309">
    <property type="entry name" value="TraE"/>
    <property type="match status" value="1"/>
</dbReference>
<organism evidence="1 2">
    <name type="scientific">Rahnella sp. (strain Y9602)</name>
    <dbReference type="NCBI Taxonomy" id="2703885"/>
    <lineage>
        <taxon>Bacteria</taxon>
        <taxon>Pseudomonadati</taxon>
        <taxon>Pseudomonadota</taxon>
        <taxon>Gammaproteobacteria</taxon>
        <taxon>Enterobacterales</taxon>
        <taxon>Yersiniaceae</taxon>
        <taxon>Rahnella</taxon>
    </lineage>
</organism>
<gene>
    <name evidence="1" type="ORF">ACFPK4_25660</name>
</gene>
<evidence type="ECO:0000313" key="1">
    <source>
        <dbReference type="EMBL" id="MFD3226932.1"/>
    </source>
</evidence>
<name>A0ABW6CFT4_RAHSY</name>
<protein>
    <submittedName>
        <fullName evidence="1">TraE/TraK family type IV conjugative transfer system protein</fullName>
    </submittedName>
</protein>
<dbReference type="InterPro" id="IPR007973">
    <property type="entry name" value="Pilus_assembly_TraE"/>
</dbReference>
<dbReference type="Proteomes" id="UP001598201">
    <property type="component" value="Unassembled WGS sequence"/>
</dbReference>